<evidence type="ECO:0000256" key="1">
    <source>
        <dbReference type="SAM" id="MobiDB-lite"/>
    </source>
</evidence>
<accession>A0A5C3LVA6</accession>
<feature type="compositionally biased region" description="Basic and acidic residues" evidence="1">
    <location>
        <begin position="645"/>
        <end position="656"/>
    </location>
</feature>
<feature type="compositionally biased region" description="Low complexity" evidence="1">
    <location>
        <begin position="692"/>
        <end position="709"/>
    </location>
</feature>
<feature type="compositionally biased region" description="Low complexity" evidence="1">
    <location>
        <begin position="98"/>
        <end position="117"/>
    </location>
</feature>
<feature type="compositionally biased region" description="Basic and acidic residues" evidence="1">
    <location>
        <begin position="617"/>
        <end position="631"/>
    </location>
</feature>
<name>A0A5C3LVA6_9AGAR</name>
<feature type="compositionally biased region" description="Basic and acidic residues" evidence="1">
    <location>
        <begin position="859"/>
        <end position="871"/>
    </location>
</feature>
<proteinExistence type="predicted"/>
<dbReference type="STRING" id="68775.A0A5C3LVA6"/>
<feature type="region of interest" description="Disordered" evidence="1">
    <location>
        <begin position="609"/>
        <end position="656"/>
    </location>
</feature>
<evidence type="ECO:0000313" key="3">
    <source>
        <dbReference type="Proteomes" id="UP000308652"/>
    </source>
</evidence>
<keyword evidence="3" id="KW-1185">Reference proteome</keyword>
<organism evidence="2 3">
    <name type="scientific">Crucibulum laeve</name>
    <dbReference type="NCBI Taxonomy" id="68775"/>
    <lineage>
        <taxon>Eukaryota</taxon>
        <taxon>Fungi</taxon>
        <taxon>Dikarya</taxon>
        <taxon>Basidiomycota</taxon>
        <taxon>Agaricomycotina</taxon>
        <taxon>Agaricomycetes</taxon>
        <taxon>Agaricomycetidae</taxon>
        <taxon>Agaricales</taxon>
        <taxon>Agaricineae</taxon>
        <taxon>Nidulariaceae</taxon>
        <taxon>Crucibulum</taxon>
    </lineage>
</organism>
<feature type="compositionally biased region" description="Low complexity" evidence="1">
    <location>
        <begin position="159"/>
        <end position="173"/>
    </location>
</feature>
<dbReference type="Proteomes" id="UP000308652">
    <property type="component" value="Unassembled WGS sequence"/>
</dbReference>
<feature type="compositionally biased region" description="Low complexity" evidence="1">
    <location>
        <begin position="370"/>
        <end position="382"/>
    </location>
</feature>
<feature type="region of interest" description="Disordered" evidence="1">
    <location>
        <begin position="686"/>
        <end position="735"/>
    </location>
</feature>
<dbReference type="OrthoDB" id="2505887at2759"/>
<sequence>MPATDESFDLASTTVIFEFFNPRGLLDTPKRMEKYLSGQVIPRRRAAQKAAVNLCEWSSSDDEAAQSSNSTGKRRANTSSKPYTKRTKANDAAYMIESVSIRPRASSSSAIPRSKPVSKPDPANPGTRPSPQPIPRKPRPKQLEPEAPPKPASDDGESDLTSLSSSSTPASPDHPANKSLPASPPLMQLAARASLSQSLPAAVISTMPRFESVKSNQKDEKWSLSRLGTHVWVLIEDKNCRVFEPQDDEEDRSGRLWWPGKIKNSLSNPLQVQLFAAKVKDVEIHSPCAKNILSKLGPHGQTRFDSPTFVTNDNILASPRKKQRQDDGDLLQRWNRAVHEMMIDEFDDQQEDSDNLPEVGELISLAAAMPSEPSSSKKNTSSYAMGKRKRKRQPEITDEEGAEEEYESDWIPPGPDEELKIPGEIVLAHATRSPSFYWPAHVLDYVPPIDRRQKEGRYCVQYLDNTEEFIPRSWFFVAEDDGFATCKLGEFESAYVDHVEDEEDANEDNERARSPSPIARIPPPPAAEFSDLSIRQQFAYVKPVLEAILKDTYAPTRKIHVNFILGGSARKGVVDNASLRGKMDPKSVGELQKYLSEWCLRDERRSRMVYPDDGEGEGGRGPEDADAHGDDIIGDEAVNGGGAVVEKEPVQDSATIKERLGEEVKIQVEENEDAILHAAREVSPALTEPAMLSSPPDLPPDSSFTPLDDIPMERGVSPIESEPTSSAPGPEASFMTPSDAISVATEPAPSEEMVDSLFDPSNIDHESNQNDTALRTRQIGCEAYESLTGVEKVDYSVNVLLPEAIRQILLWRSGDRTSVDLLSPAQEHDLYKRGAALLNETDFVFDVMRLRRSAERRLAQRRERRGNRAPDEQLLSVSGRPRRKGTGMPNYQE</sequence>
<reference evidence="2 3" key="1">
    <citation type="journal article" date="2019" name="Nat. Ecol. Evol.">
        <title>Megaphylogeny resolves global patterns of mushroom evolution.</title>
        <authorList>
            <person name="Varga T."/>
            <person name="Krizsan K."/>
            <person name="Foldi C."/>
            <person name="Dima B."/>
            <person name="Sanchez-Garcia M."/>
            <person name="Sanchez-Ramirez S."/>
            <person name="Szollosi G.J."/>
            <person name="Szarkandi J.G."/>
            <person name="Papp V."/>
            <person name="Albert L."/>
            <person name="Andreopoulos W."/>
            <person name="Angelini C."/>
            <person name="Antonin V."/>
            <person name="Barry K.W."/>
            <person name="Bougher N.L."/>
            <person name="Buchanan P."/>
            <person name="Buyck B."/>
            <person name="Bense V."/>
            <person name="Catcheside P."/>
            <person name="Chovatia M."/>
            <person name="Cooper J."/>
            <person name="Damon W."/>
            <person name="Desjardin D."/>
            <person name="Finy P."/>
            <person name="Geml J."/>
            <person name="Haridas S."/>
            <person name="Hughes K."/>
            <person name="Justo A."/>
            <person name="Karasinski D."/>
            <person name="Kautmanova I."/>
            <person name="Kiss B."/>
            <person name="Kocsube S."/>
            <person name="Kotiranta H."/>
            <person name="LaButti K.M."/>
            <person name="Lechner B.E."/>
            <person name="Liimatainen K."/>
            <person name="Lipzen A."/>
            <person name="Lukacs Z."/>
            <person name="Mihaltcheva S."/>
            <person name="Morgado L.N."/>
            <person name="Niskanen T."/>
            <person name="Noordeloos M.E."/>
            <person name="Ohm R.A."/>
            <person name="Ortiz-Santana B."/>
            <person name="Ovrebo C."/>
            <person name="Racz N."/>
            <person name="Riley R."/>
            <person name="Savchenko A."/>
            <person name="Shiryaev A."/>
            <person name="Soop K."/>
            <person name="Spirin V."/>
            <person name="Szebenyi C."/>
            <person name="Tomsovsky M."/>
            <person name="Tulloss R.E."/>
            <person name="Uehling J."/>
            <person name="Grigoriev I.V."/>
            <person name="Vagvolgyi C."/>
            <person name="Papp T."/>
            <person name="Martin F.M."/>
            <person name="Miettinen O."/>
            <person name="Hibbett D.S."/>
            <person name="Nagy L.G."/>
        </authorList>
    </citation>
    <scope>NUCLEOTIDE SEQUENCE [LARGE SCALE GENOMIC DNA]</scope>
    <source>
        <strain evidence="2 3">CBS 166.37</strain>
    </source>
</reference>
<dbReference type="EMBL" id="ML213614">
    <property type="protein sequence ID" value="TFK36333.1"/>
    <property type="molecule type" value="Genomic_DNA"/>
</dbReference>
<feature type="region of interest" description="Disordered" evidence="1">
    <location>
        <begin position="57"/>
        <end position="183"/>
    </location>
</feature>
<evidence type="ECO:0008006" key="4">
    <source>
        <dbReference type="Google" id="ProtNLM"/>
    </source>
</evidence>
<feature type="region of interest" description="Disordered" evidence="1">
    <location>
        <begin position="367"/>
        <end position="415"/>
    </location>
</feature>
<dbReference type="AlphaFoldDB" id="A0A5C3LVA6"/>
<feature type="region of interest" description="Disordered" evidence="1">
    <location>
        <begin position="859"/>
        <end position="893"/>
    </location>
</feature>
<feature type="compositionally biased region" description="Acidic residues" evidence="1">
    <location>
        <begin position="396"/>
        <end position="408"/>
    </location>
</feature>
<gene>
    <name evidence="2" type="ORF">BDQ12DRAFT_736939</name>
</gene>
<feature type="compositionally biased region" description="Polar residues" evidence="1">
    <location>
        <begin position="65"/>
        <end position="82"/>
    </location>
</feature>
<evidence type="ECO:0000313" key="2">
    <source>
        <dbReference type="EMBL" id="TFK36333.1"/>
    </source>
</evidence>
<protein>
    <recommendedName>
        <fullName evidence="4">PWWP domain-containing protein</fullName>
    </recommendedName>
</protein>
<feature type="region of interest" description="Disordered" evidence="1">
    <location>
        <begin position="499"/>
        <end position="526"/>
    </location>
</feature>